<sequence length="382" mass="44527">MATKSSIHIKPCNIASSEAHNRRTAEYMRHIGESRIYVVPELSTDNEQWINPDFGSPDLRMHYDNIRQMVKEKTGRAMQEKERERKGKNGKIVKIAGCSPIREGVLLVRSDTTLADVRKFGEECQRRWGITPLQIFLHKDEGHWLNGQPEAEDRESFKVGDRWFKPNYHAHIVFDWMNHETGKSRKLNDDDMMQMQTLASDILLMERGQSKAVTGKEHLERNDFIIEKQKAELQRMDAAKRHKEEQINLAEQELKQVKSEIRTDKLKKTATTAATAITSGVASLFGSGKLKELERANEKLQDEVSKRNTNIEKLQSQVQQMQKQHDTQIHNLREMHRQELDMKEKELSRLARIIDKAFRWFRCSGKCCAWKSFVPCWDSLKK</sequence>
<name>A0A250KJT6_9BACT</name>
<dbReference type="AlphaFoldDB" id="A0A250KJT6"/>
<evidence type="ECO:0000256" key="1">
    <source>
        <dbReference type="SAM" id="Coils"/>
    </source>
</evidence>
<evidence type="ECO:0000313" key="4">
    <source>
        <dbReference type="EMBL" id="BBA30035.1"/>
    </source>
</evidence>
<protein>
    <submittedName>
        <fullName evidence="3">Mobilization protein</fullName>
    </submittedName>
</protein>
<reference evidence="3 6" key="1">
    <citation type="submission" date="2017-05" db="EMBL/GenBank/DDBJ databases">
        <title>whole genome sequence of Prevotella melaninogenica GAI 07411.</title>
        <authorList>
            <person name="Kondo Y."/>
            <person name="Hoshino T."/>
        </authorList>
    </citation>
    <scope>NUCLEOTIDE SEQUENCE [LARGE SCALE GENOMIC DNA]</scope>
    <source>
        <strain evidence="3 6">GAI 07411</strain>
    </source>
</reference>
<proteinExistence type="predicted"/>
<gene>
    <name evidence="2" type="ORF">PMEL1_00109</name>
    <name evidence="3" type="ORF">PMEL_200554</name>
    <name evidence="4" type="ORF">PMEL_200562</name>
    <name evidence="5" type="ORF">PMEL_200591</name>
</gene>
<dbReference type="Proteomes" id="UP000267517">
    <property type="component" value="Chromosome II"/>
</dbReference>
<keyword evidence="1" id="KW-0175">Coiled coil</keyword>
<accession>A0A250KJT6</accession>
<feature type="coiled-coil region" evidence="1">
    <location>
        <begin position="226"/>
        <end position="353"/>
    </location>
</feature>
<evidence type="ECO:0000313" key="2">
    <source>
        <dbReference type="EMBL" id="BBA28219.1"/>
    </source>
</evidence>
<dbReference type="EMBL" id="AP018050">
    <property type="protein sequence ID" value="BBA30027.1"/>
    <property type="molecule type" value="Genomic_DNA"/>
</dbReference>
<dbReference type="Proteomes" id="UP000267517">
    <property type="component" value="Chromosome I"/>
</dbReference>
<evidence type="ECO:0000313" key="5">
    <source>
        <dbReference type="EMBL" id="BBA30063.1"/>
    </source>
</evidence>
<dbReference type="EMBL" id="AP018050">
    <property type="protein sequence ID" value="BBA30035.1"/>
    <property type="molecule type" value="Genomic_DNA"/>
</dbReference>
<organism evidence="3 6">
    <name type="scientific">Prevotella melaninogenica</name>
    <dbReference type="NCBI Taxonomy" id="28132"/>
    <lineage>
        <taxon>Bacteria</taxon>
        <taxon>Pseudomonadati</taxon>
        <taxon>Bacteroidota</taxon>
        <taxon>Bacteroidia</taxon>
        <taxon>Bacteroidales</taxon>
        <taxon>Prevotellaceae</taxon>
        <taxon>Prevotella</taxon>
    </lineage>
</organism>
<dbReference type="EMBL" id="AP018050">
    <property type="protein sequence ID" value="BBA30063.1"/>
    <property type="molecule type" value="Genomic_DNA"/>
</dbReference>
<dbReference type="EMBL" id="AP018049">
    <property type="protein sequence ID" value="BBA28219.1"/>
    <property type="molecule type" value="Genomic_DNA"/>
</dbReference>
<evidence type="ECO:0000313" key="3">
    <source>
        <dbReference type="EMBL" id="BBA30027.1"/>
    </source>
</evidence>
<evidence type="ECO:0000313" key="6">
    <source>
        <dbReference type="Proteomes" id="UP000267517"/>
    </source>
</evidence>